<protein>
    <submittedName>
        <fullName evidence="1">Uncharacterized protein</fullName>
    </submittedName>
</protein>
<dbReference type="EMBL" id="GBXM01095779">
    <property type="protein sequence ID" value="JAH12798.1"/>
    <property type="molecule type" value="Transcribed_RNA"/>
</dbReference>
<sequence>MKCWQKNFMFISNTFQPLENFVFLEKQKIKIKTKIKNLGSNFREMSYTMAAEILFCGKGKVYYIYDMLFA</sequence>
<accession>A0A0E9Q9N0</accession>
<proteinExistence type="predicted"/>
<name>A0A0E9Q9N0_ANGAN</name>
<reference evidence="1" key="2">
    <citation type="journal article" date="2015" name="Fish Shellfish Immunol.">
        <title>Early steps in the European eel (Anguilla anguilla)-Vibrio vulnificus interaction in the gills: Role of the RtxA13 toxin.</title>
        <authorList>
            <person name="Callol A."/>
            <person name="Pajuelo D."/>
            <person name="Ebbesson L."/>
            <person name="Teles M."/>
            <person name="MacKenzie S."/>
            <person name="Amaro C."/>
        </authorList>
    </citation>
    <scope>NUCLEOTIDE SEQUENCE</scope>
</reference>
<reference evidence="1" key="1">
    <citation type="submission" date="2014-11" db="EMBL/GenBank/DDBJ databases">
        <authorList>
            <person name="Amaro Gonzalez C."/>
        </authorList>
    </citation>
    <scope>NUCLEOTIDE SEQUENCE</scope>
</reference>
<dbReference type="AlphaFoldDB" id="A0A0E9Q9N0"/>
<organism evidence="1">
    <name type="scientific">Anguilla anguilla</name>
    <name type="common">European freshwater eel</name>
    <name type="synonym">Muraena anguilla</name>
    <dbReference type="NCBI Taxonomy" id="7936"/>
    <lineage>
        <taxon>Eukaryota</taxon>
        <taxon>Metazoa</taxon>
        <taxon>Chordata</taxon>
        <taxon>Craniata</taxon>
        <taxon>Vertebrata</taxon>
        <taxon>Euteleostomi</taxon>
        <taxon>Actinopterygii</taxon>
        <taxon>Neopterygii</taxon>
        <taxon>Teleostei</taxon>
        <taxon>Anguilliformes</taxon>
        <taxon>Anguillidae</taxon>
        <taxon>Anguilla</taxon>
    </lineage>
</organism>
<evidence type="ECO:0000313" key="1">
    <source>
        <dbReference type="EMBL" id="JAH12798.1"/>
    </source>
</evidence>